<feature type="transmembrane region" description="Helical" evidence="1">
    <location>
        <begin position="6"/>
        <end position="26"/>
    </location>
</feature>
<dbReference type="STRING" id="1094558.ME5_01277"/>
<dbReference type="AlphaFoldDB" id="J0QS81"/>
<evidence type="ECO:0008006" key="4">
    <source>
        <dbReference type="Google" id="ProtNLM"/>
    </source>
</evidence>
<feature type="transmembrane region" description="Helical" evidence="1">
    <location>
        <begin position="38"/>
        <end position="57"/>
    </location>
</feature>
<protein>
    <recommendedName>
        <fullName evidence="4">Branched-chain amino acid transporter</fullName>
    </recommendedName>
</protein>
<dbReference type="Proteomes" id="UP000008952">
    <property type="component" value="Unassembled WGS sequence"/>
</dbReference>
<dbReference type="Pfam" id="PF05437">
    <property type="entry name" value="AzlD"/>
    <property type="match status" value="1"/>
</dbReference>
<sequence>MNDKIIFGIIVASIITALIRIVPILFLSRHTLPRLIRYWLHFIPSAVLSAIIATEIIQNNHVNSYGISIGLLAALTTIFVGFLTRSLFVMVIVSILAYLFFQNI</sequence>
<accession>J0QS81</accession>
<evidence type="ECO:0000256" key="1">
    <source>
        <dbReference type="SAM" id="Phobius"/>
    </source>
</evidence>
<evidence type="ECO:0000313" key="3">
    <source>
        <dbReference type="Proteomes" id="UP000008952"/>
    </source>
</evidence>
<dbReference type="EMBL" id="AIMB01000008">
    <property type="protein sequence ID" value="EJF88726.1"/>
    <property type="molecule type" value="Genomic_DNA"/>
</dbReference>
<keyword evidence="1" id="KW-1133">Transmembrane helix</keyword>
<organism evidence="2 3">
    <name type="scientific">Bartonella tamiae Th239</name>
    <dbReference type="NCBI Taxonomy" id="1094558"/>
    <lineage>
        <taxon>Bacteria</taxon>
        <taxon>Pseudomonadati</taxon>
        <taxon>Pseudomonadota</taxon>
        <taxon>Alphaproteobacteria</taxon>
        <taxon>Hyphomicrobiales</taxon>
        <taxon>Bartonellaceae</taxon>
        <taxon>Bartonella</taxon>
    </lineage>
</organism>
<name>J0QS81_9HYPH</name>
<dbReference type="InterPro" id="IPR008407">
    <property type="entry name" value="Brnchd-chn_aa_trnsp_AzlD"/>
</dbReference>
<dbReference type="eggNOG" id="COG4392">
    <property type="taxonomic scope" value="Bacteria"/>
</dbReference>
<proteinExistence type="predicted"/>
<comment type="caution">
    <text evidence="2">The sequence shown here is derived from an EMBL/GenBank/DDBJ whole genome shotgun (WGS) entry which is preliminary data.</text>
</comment>
<reference evidence="2 3" key="1">
    <citation type="submission" date="2012-03" db="EMBL/GenBank/DDBJ databases">
        <title>The Genome Sequence of Bartonella tamiae Th239.</title>
        <authorList>
            <consortium name="The Broad Institute Genome Sequencing Platform"/>
            <consortium name="The Broad Institute Genome Sequencing Center for Infectious Disease"/>
            <person name="Feldgarden M."/>
            <person name="Kirby J."/>
            <person name="Kosoy M."/>
            <person name="Birtles R."/>
            <person name="Probert W.S."/>
            <person name="Chiaraviglio L."/>
            <person name="Young S.K."/>
            <person name="Zeng Q."/>
            <person name="Gargeya S."/>
            <person name="Fitzgerald M."/>
            <person name="Haas B."/>
            <person name="Abouelleil A."/>
            <person name="Alvarado L."/>
            <person name="Arachchi H.M."/>
            <person name="Berlin A."/>
            <person name="Chapman S.B."/>
            <person name="Gearin G."/>
            <person name="Goldberg J."/>
            <person name="Griggs A."/>
            <person name="Gujja S."/>
            <person name="Hansen M."/>
            <person name="Heiman D."/>
            <person name="Howarth C."/>
            <person name="Larimer J."/>
            <person name="Lui A."/>
            <person name="MacDonald P.J.P."/>
            <person name="McCowen C."/>
            <person name="Montmayeur A."/>
            <person name="Murphy C."/>
            <person name="Neiman D."/>
            <person name="Pearson M."/>
            <person name="Priest M."/>
            <person name="Roberts A."/>
            <person name="Saif S."/>
            <person name="Shea T."/>
            <person name="Sisk P."/>
            <person name="Stolte C."/>
            <person name="Sykes S."/>
            <person name="Wortman J."/>
            <person name="Nusbaum C."/>
            <person name="Birren B."/>
        </authorList>
    </citation>
    <scope>NUCLEOTIDE SEQUENCE [LARGE SCALE GENOMIC DNA]</scope>
    <source>
        <strain evidence="2 3">Th239</strain>
    </source>
</reference>
<keyword evidence="1" id="KW-0812">Transmembrane</keyword>
<dbReference type="OrthoDB" id="7870017at2"/>
<dbReference type="HOGENOM" id="CLU_157896_0_1_5"/>
<dbReference type="PATRIC" id="fig|1094558.3.peg.1376"/>
<dbReference type="RefSeq" id="WP_008039510.1">
    <property type="nucleotide sequence ID" value="NZ_JH725147.1"/>
</dbReference>
<gene>
    <name evidence="2" type="ORF">ME5_01277</name>
</gene>
<keyword evidence="3" id="KW-1185">Reference proteome</keyword>
<keyword evidence="1" id="KW-0472">Membrane</keyword>
<evidence type="ECO:0000313" key="2">
    <source>
        <dbReference type="EMBL" id="EJF88726.1"/>
    </source>
</evidence>
<feature type="transmembrane region" description="Helical" evidence="1">
    <location>
        <begin position="69"/>
        <end position="101"/>
    </location>
</feature>